<reference evidence="2" key="1">
    <citation type="submission" date="2016-02" db="EMBL/GenBank/DDBJ databases">
        <authorList>
            <person name="Rodrigo-Torres Lidia"/>
            <person name="Arahal R.David."/>
        </authorList>
    </citation>
    <scope>NUCLEOTIDE SEQUENCE [LARGE SCALE GENOMIC DNA]</scope>
    <source>
        <strain evidence="2">CECT 8713</strain>
    </source>
</reference>
<dbReference type="RefSeq" id="WP_062710941.1">
    <property type="nucleotide sequence ID" value="NZ_CAWRCI010000026.1"/>
</dbReference>
<dbReference type="EMBL" id="FIZY01000026">
    <property type="protein sequence ID" value="CZF83861.1"/>
    <property type="molecule type" value="Genomic_DNA"/>
</dbReference>
<protein>
    <recommendedName>
        <fullName evidence="3">Mu-like prophage protein gp29</fullName>
    </recommendedName>
</protein>
<keyword evidence="2" id="KW-1185">Reference proteome</keyword>
<evidence type="ECO:0000313" key="2">
    <source>
        <dbReference type="Proteomes" id="UP000073601"/>
    </source>
</evidence>
<name>A0A128FC59_9GAMM</name>
<dbReference type="AlphaFoldDB" id="A0A128FC59"/>
<accession>A0A128FC59</accession>
<dbReference type="OrthoDB" id="9797300at2"/>
<organism evidence="1 2">
    <name type="scientific">Grimontia marina</name>
    <dbReference type="NCBI Taxonomy" id="646534"/>
    <lineage>
        <taxon>Bacteria</taxon>
        <taxon>Pseudomonadati</taxon>
        <taxon>Pseudomonadota</taxon>
        <taxon>Gammaproteobacteria</taxon>
        <taxon>Vibrionales</taxon>
        <taxon>Vibrionaceae</taxon>
        <taxon>Grimontia</taxon>
    </lineage>
</organism>
<gene>
    <name evidence="1" type="ORF">GMA8713_02832</name>
</gene>
<evidence type="ECO:0008006" key="3">
    <source>
        <dbReference type="Google" id="ProtNLM"/>
    </source>
</evidence>
<dbReference type="InterPro" id="IPR009279">
    <property type="entry name" value="Portal_Mu"/>
</dbReference>
<sequence>MIINPTTNKPFTRQEKEELQAHHSRAHVTSVRRPMATHSIASYLTPARLANVLRNAINGQAEDYFVLAEEMEERDTHYRSVLSTRKLAAASLSPTVEAASDDEQDQALAEAVRQLLRHPQWEDCVFDLLDGIGKGIGLVEMLWDTTDTPWQPYEYKWVDPRFIRLDEDTQSELRLVTDDNPSDGEPLAPNKYLVHLPRMKSGHWLRAGLARVVAVMYMLKSFTVRDWWAFAEVFGMPIRVGKYHSNASDEDIRTLINAIATIASDAGAAIPESMQIEMVETAKGSGGDTLFENMAEWADRQISKTVLGQTMTTDDGSSQSQAKVHNEVRQDIINWDARQLANTLNAHLVKPFIDMNWGPQKQYPRIIIKLEESEDIKAWVEAITPLIDRGMKVQASEVRDRVGLSDPEDDGELLHAVNNQPIDTPALNRQQLALNRALPAIDTEAEIDELVNSGLNEWEAVSAPILNPILDAAKQADSFEAFNLALNDIASELDASAFAEQLAALCWQARALGDVSDG</sequence>
<evidence type="ECO:0000313" key="1">
    <source>
        <dbReference type="EMBL" id="CZF83861.1"/>
    </source>
</evidence>
<dbReference type="Pfam" id="PF06074">
    <property type="entry name" value="Portal_Mu"/>
    <property type="match status" value="1"/>
</dbReference>
<proteinExistence type="predicted"/>
<dbReference type="Proteomes" id="UP000073601">
    <property type="component" value="Unassembled WGS sequence"/>
</dbReference>